<comment type="caution">
    <text evidence="2">The sequence shown here is derived from an EMBL/GenBank/DDBJ whole genome shotgun (WGS) entry which is preliminary data.</text>
</comment>
<keyword evidence="1" id="KW-0732">Signal</keyword>
<feature type="signal peptide" evidence="1">
    <location>
        <begin position="1"/>
        <end position="24"/>
    </location>
</feature>
<gene>
    <name evidence="2" type="ORF">HUJ06_025033</name>
</gene>
<dbReference type="Proteomes" id="UP000607653">
    <property type="component" value="Unassembled WGS sequence"/>
</dbReference>
<evidence type="ECO:0000313" key="3">
    <source>
        <dbReference type="Proteomes" id="UP000607653"/>
    </source>
</evidence>
<reference evidence="2 3" key="1">
    <citation type="journal article" date="2020" name="Mol. Biol. Evol.">
        <title>Distinct Expression and Methylation Patterns for Genes with Different Fates following a Single Whole-Genome Duplication in Flowering Plants.</title>
        <authorList>
            <person name="Shi T."/>
            <person name="Rahmani R.S."/>
            <person name="Gugger P.F."/>
            <person name="Wang M."/>
            <person name="Li H."/>
            <person name="Zhang Y."/>
            <person name="Li Z."/>
            <person name="Wang Q."/>
            <person name="Van de Peer Y."/>
            <person name="Marchal K."/>
            <person name="Chen J."/>
        </authorList>
    </citation>
    <scope>NUCLEOTIDE SEQUENCE [LARGE SCALE GENOMIC DNA]</scope>
    <source>
        <tissue evidence="2">Leaf</tissue>
    </source>
</reference>
<accession>A0A822XT43</accession>
<dbReference type="EMBL" id="DUZY01000001">
    <property type="protein sequence ID" value="DAD23570.1"/>
    <property type="molecule type" value="Genomic_DNA"/>
</dbReference>
<feature type="chain" id="PRO_5032333649" evidence="1">
    <location>
        <begin position="25"/>
        <end position="199"/>
    </location>
</feature>
<name>A0A822XT43_NELNU</name>
<proteinExistence type="predicted"/>
<evidence type="ECO:0000256" key="1">
    <source>
        <dbReference type="SAM" id="SignalP"/>
    </source>
</evidence>
<keyword evidence="3" id="KW-1185">Reference proteome</keyword>
<evidence type="ECO:0000313" key="2">
    <source>
        <dbReference type="EMBL" id="DAD23570.1"/>
    </source>
</evidence>
<organism evidence="2 3">
    <name type="scientific">Nelumbo nucifera</name>
    <name type="common">Sacred lotus</name>
    <dbReference type="NCBI Taxonomy" id="4432"/>
    <lineage>
        <taxon>Eukaryota</taxon>
        <taxon>Viridiplantae</taxon>
        <taxon>Streptophyta</taxon>
        <taxon>Embryophyta</taxon>
        <taxon>Tracheophyta</taxon>
        <taxon>Spermatophyta</taxon>
        <taxon>Magnoliopsida</taxon>
        <taxon>Proteales</taxon>
        <taxon>Nelumbonaceae</taxon>
        <taxon>Nelumbo</taxon>
    </lineage>
</organism>
<sequence>MGNQADMVLGALLVQHIIMANSLAQAILGWVEACTRQYEANKKEVGVSQGKIDVAMVEINTLNAKIFSQSDGNQRATSISAFSPPDRQPDIEINRYYGFISYCTQCGNSQAFCVQTELGNTRCYGCNDNLYLVHGHRRIVLCFWWLVPSDMEGILQKCILGTLAYGEALSFIWCDALVTLGDFFLADQLTSQVQAIRSL</sequence>
<dbReference type="AlphaFoldDB" id="A0A822XT43"/>
<protein>
    <submittedName>
        <fullName evidence="2">Uncharacterized protein</fullName>
    </submittedName>
</protein>